<evidence type="ECO:0008006" key="8">
    <source>
        <dbReference type="Google" id="ProtNLM"/>
    </source>
</evidence>
<reference evidence="6 7" key="1">
    <citation type="submission" date="2015-09" db="EMBL/GenBank/DDBJ databases">
        <title>Draft genome of a European isolate of the apple canker pathogen Neonectria ditissima.</title>
        <authorList>
            <person name="Gomez-Cortecero A."/>
            <person name="Harrison R.J."/>
            <person name="Armitage A.D."/>
        </authorList>
    </citation>
    <scope>NUCLEOTIDE SEQUENCE [LARGE SCALE GENOMIC DNA]</scope>
    <source>
        <strain evidence="6 7">R09/05</strain>
    </source>
</reference>
<dbReference type="PANTHER" id="PTHR11358:SF26">
    <property type="entry name" value="GUANIDINO ACID HYDROLASE, MITOCHONDRIAL"/>
    <property type="match status" value="1"/>
</dbReference>
<dbReference type="OrthoDB" id="288726at2759"/>
<feature type="binding site" evidence="4">
    <location>
        <position position="208"/>
    </location>
    <ligand>
        <name>Mn(2+)</name>
        <dbReference type="ChEBI" id="CHEBI:29035"/>
        <label>1</label>
    </ligand>
</feature>
<dbReference type="Gene3D" id="3.40.800.10">
    <property type="entry name" value="Ureohydrolase domain"/>
    <property type="match status" value="1"/>
</dbReference>
<feature type="binding site" evidence="4">
    <location>
        <position position="310"/>
    </location>
    <ligand>
        <name>Mn(2+)</name>
        <dbReference type="ChEBI" id="CHEBI:29035"/>
        <label>1</label>
    </ligand>
</feature>
<feature type="binding site" evidence="4">
    <location>
        <position position="308"/>
    </location>
    <ligand>
        <name>Mn(2+)</name>
        <dbReference type="ChEBI" id="CHEBI:29035"/>
        <label>1</label>
    </ligand>
</feature>
<proteinExistence type="inferred from homology"/>
<dbReference type="PRINTS" id="PR00116">
    <property type="entry name" value="ARGINASE"/>
</dbReference>
<dbReference type="PROSITE" id="PS01053">
    <property type="entry name" value="ARGINASE_1"/>
    <property type="match status" value="1"/>
</dbReference>
<evidence type="ECO:0000256" key="1">
    <source>
        <dbReference type="ARBA" id="ARBA00009227"/>
    </source>
</evidence>
<comment type="caution">
    <text evidence="6">The sequence shown here is derived from an EMBL/GenBank/DDBJ whole genome shotgun (WGS) entry which is preliminary data.</text>
</comment>
<dbReference type="PANTHER" id="PTHR11358">
    <property type="entry name" value="ARGINASE/AGMATINASE"/>
    <property type="match status" value="1"/>
</dbReference>
<dbReference type="InterPro" id="IPR006035">
    <property type="entry name" value="Ureohydrolase"/>
</dbReference>
<dbReference type="GO" id="GO:0008783">
    <property type="term" value="F:agmatinase activity"/>
    <property type="evidence" value="ECO:0007669"/>
    <property type="project" value="TreeGrafter"/>
</dbReference>
<sequence>MRVSNFVKSLAILPITSAYPAKSDQWPLLKSEEPNHEEFDLEPNAKYAFSGITTFSQLPAVECLAEDGPVDDILVVGFPFDTATSYQTGTRFGPNGIRQGSRAASLAGHYNYRQGINPFEQNISIVDCGDFPISPFDNALAFAQMEEWYSRLLDREVKSPKSGITSAKTGRKHSQIVALGGDHSISLPILRSLYKVHGKMSAIHIDAHIDTWSPKVFAGSNGSPSKQSETADGTPYYWAGMEGLLTKKSVHAGIRSSLDSAADLDLDAEIGFTIIPAGAMLQKNGLQGVIETIRSIVPHNEPVYVSLDVDSLDPAFAPGTAGPAAGGWTSREVIQIIIEALEGLNIVGVDIVELLPGMDHAEITGIAAAEFAFELITSLVKNRLA</sequence>
<dbReference type="InterPro" id="IPR023696">
    <property type="entry name" value="Ureohydrolase_dom_sf"/>
</dbReference>
<dbReference type="GO" id="GO:0046872">
    <property type="term" value="F:metal ion binding"/>
    <property type="evidence" value="ECO:0007669"/>
    <property type="project" value="UniProtKB-KW"/>
</dbReference>
<keyword evidence="7" id="KW-1185">Reference proteome</keyword>
<name>A0A0P7BUQ4_9HYPO</name>
<feature type="binding site" evidence="4">
    <location>
        <position position="210"/>
    </location>
    <ligand>
        <name>Mn(2+)</name>
        <dbReference type="ChEBI" id="CHEBI:29035"/>
        <label>1</label>
    </ligand>
</feature>
<keyword evidence="4" id="KW-0464">Manganese</keyword>
<evidence type="ECO:0000256" key="2">
    <source>
        <dbReference type="ARBA" id="ARBA00022723"/>
    </source>
</evidence>
<dbReference type="CDD" id="cd11592">
    <property type="entry name" value="Agmatinase_PAH"/>
    <property type="match status" value="1"/>
</dbReference>
<organism evidence="6 7">
    <name type="scientific">Neonectria ditissima</name>
    <dbReference type="NCBI Taxonomy" id="78410"/>
    <lineage>
        <taxon>Eukaryota</taxon>
        <taxon>Fungi</taxon>
        <taxon>Dikarya</taxon>
        <taxon>Ascomycota</taxon>
        <taxon>Pezizomycotina</taxon>
        <taxon>Sordariomycetes</taxon>
        <taxon>Hypocreomycetidae</taxon>
        <taxon>Hypocreales</taxon>
        <taxon>Nectriaceae</taxon>
        <taxon>Neonectria</taxon>
    </lineage>
</organism>
<keyword evidence="3 5" id="KW-0378">Hydrolase</keyword>
<evidence type="ECO:0000313" key="6">
    <source>
        <dbReference type="EMBL" id="KPM45325.1"/>
    </source>
</evidence>
<evidence type="ECO:0000256" key="3">
    <source>
        <dbReference type="ARBA" id="ARBA00022801"/>
    </source>
</evidence>
<evidence type="ECO:0000256" key="4">
    <source>
        <dbReference type="PIRSR" id="PIRSR036979-1"/>
    </source>
</evidence>
<comment type="cofactor">
    <cofactor evidence="4">
        <name>Mn(2+)</name>
        <dbReference type="ChEBI" id="CHEBI:29035"/>
    </cofactor>
    <text evidence="4">Binds 2 manganese ions per subunit.</text>
</comment>
<evidence type="ECO:0000313" key="7">
    <source>
        <dbReference type="Proteomes" id="UP000050424"/>
    </source>
</evidence>
<feature type="binding site" evidence="4">
    <location>
        <position position="206"/>
    </location>
    <ligand>
        <name>Mn(2+)</name>
        <dbReference type="ChEBI" id="CHEBI:29035"/>
        <label>1</label>
    </ligand>
</feature>
<dbReference type="Proteomes" id="UP000050424">
    <property type="component" value="Unassembled WGS sequence"/>
</dbReference>
<dbReference type="PROSITE" id="PS51409">
    <property type="entry name" value="ARGINASE_2"/>
    <property type="match status" value="1"/>
</dbReference>
<gene>
    <name evidence="6" type="ORF">AK830_g1184</name>
</gene>
<feature type="binding site" evidence="4">
    <location>
        <position position="183"/>
    </location>
    <ligand>
        <name>Mn(2+)</name>
        <dbReference type="ChEBI" id="CHEBI:29035"/>
        <label>1</label>
    </ligand>
</feature>
<dbReference type="STRING" id="78410.A0A0P7BUQ4"/>
<dbReference type="GO" id="GO:0033389">
    <property type="term" value="P:putrescine biosynthetic process from arginine, via agmatine"/>
    <property type="evidence" value="ECO:0007669"/>
    <property type="project" value="TreeGrafter"/>
</dbReference>
<dbReference type="EMBL" id="LKCW01000008">
    <property type="protein sequence ID" value="KPM45325.1"/>
    <property type="molecule type" value="Genomic_DNA"/>
</dbReference>
<dbReference type="PIRSF" id="PIRSF036979">
    <property type="entry name" value="Arginase"/>
    <property type="match status" value="1"/>
</dbReference>
<comment type="similarity">
    <text evidence="1">Belongs to the arginase family. Agmatinase subfamily.</text>
</comment>
<keyword evidence="2 4" id="KW-0479">Metal-binding</keyword>
<dbReference type="Pfam" id="PF00491">
    <property type="entry name" value="Arginase"/>
    <property type="match status" value="1"/>
</dbReference>
<dbReference type="AlphaFoldDB" id="A0A0P7BUQ4"/>
<dbReference type="SUPFAM" id="SSF52768">
    <property type="entry name" value="Arginase/deacetylase"/>
    <property type="match status" value="1"/>
</dbReference>
<dbReference type="InterPro" id="IPR020855">
    <property type="entry name" value="Ureohydrolase_Mn_BS"/>
</dbReference>
<protein>
    <recommendedName>
        <fullName evidence="8">Agmatinase</fullName>
    </recommendedName>
</protein>
<evidence type="ECO:0000256" key="5">
    <source>
        <dbReference type="RuleBase" id="RU003684"/>
    </source>
</evidence>
<accession>A0A0P7BUQ4</accession>